<dbReference type="WBParaSite" id="RSKR_0000830700.1">
    <property type="protein sequence ID" value="RSKR_0000830700.1"/>
    <property type="gene ID" value="RSKR_0000830700"/>
</dbReference>
<accession>A0AC35U7J6</accession>
<evidence type="ECO:0000313" key="1">
    <source>
        <dbReference type="Proteomes" id="UP000095286"/>
    </source>
</evidence>
<protein>
    <submittedName>
        <fullName evidence="2">Sugar transporter SWEET1</fullName>
    </submittedName>
</protein>
<name>A0AC35U7J6_9BILA</name>
<reference evidence="2" key="1">
    <citation type="submission" date="2016-11" db="UniProtKB">
        <authorList>
            <consortium name="WormBaseParasite"/>
        </authorList>
    </citation>
    <scope>IDENTIFICATION</scope>
    <source>
        <strain evidence="2">KR3021</strain>
    </source>
</reference>
<organism evidence="1 2">
    <name type="scientific">Rhabditophanes sp. KR3021</name>
    <dbReference type="NCBI Taxonomy" id="114890"/>
    <lineage>
        <taxon>Eukaryota</taxon>
        <taxon>Metazoa</taxon>
        <taxon>Ecdysozoa</taxon>
        <taxon>Nematoda</taxon>
        <taxon>Chromadorea</taxon>
        <taxon>Rhabditida</taxon>
        <taxon>Tylenchina</taxon>
        <taxon>Panagrolaimomorpha</taxon>
        <taxon>Strongyloidoidea</taxon>
        <taxon>Alloionematidae</taxon>
        <taxon>Rhabditophanes</taxon>
    </lineage>
</organism>
<evidence type="ECO:0000313" key="2">
    <source>
        <dbReference type="WBParaSite" id="RSKR_0000830700.1"/>
    </source>
</evidence>
<dbReference type="Proteomes" id="UP000095286">
    <property type="component" value="Unplaced"/>
</dbReference>
<sequence>MFEVFQEFNLLNVLSLLAFLTTVALFFCGTAICRQIWRRQDTAEISGAPFLMGVLGGTCWLAYGYLKPDNTVLCVTSVQCVMYVFYSLFYWFMTKDKLWITFQIGAIYSICGSLIAAVYFFGHKVYHPLGIVCVTLNAMDFGAPLAGIHVVLRKRATATLPLPLCIANFLVSTEWFLYGLLKEDLYIIVPNGIGSFLSTLQIIVFLVLPRKHGRQIPIIAAFKWLTCQKDSGKVEDIETIPTVYDDIEKHKHHHHHHHHEQDKHDEQSIKCEDGIPKSRFSSIKKSLPSLIRKPSVMIGDIGAKIAKYQHRDPFDYKATDFSDSDSVSSDEDAKNRFTKSLFTTGQSSALDRATSHKFGPERRRGNRRMSLPNICEA</sequence>
<proteinExistence type="predicted"/>